<comment type="caution">
    <text evidence="7">The sequence shown here is derived from an EMBL/GenBank/DDBJ whole genome shotgun (WGS) entry which is preliminary data.</text>
</comment>
<dbReference type="GO" id="GO:0005829">
    <property type="term" value="C:cytosol"/>
    <property type="evidence" value="ECO:0007669"/>
    <property type="project" value="TreeGrafter"/>
</dbReference>
<dbReference type="InterPro" id="IPR036291">
    <property type="entry name" value="NAD(P)-bd_dom_sf"/>
</dbReference>
<dbReference type="InterPro" id="IPR029753">
    <property type="entry name" value="D-isomer_DH_CS"/>
</dbReference>
<organism evidence="7 8">
    <name type="scientific">Planotetraspora kaengkrachanensis</name>
    <dbReference type="NCBI Taxonomy" id="575193"/>
    <lineage>
        <taxon>Bacteria</taxon>
        <taxon>Bacillati</taxon>
        <taxon>Actinomycetota</taxon>
        <taxon>Actinomycetes</taxon>
        <taxon>Streptosporangiales</taxon>
        <taxon>Streptosporangiaceae</taxon>
        <taxon>Planotetraspora</taxon>
    </lineage>
</organism>
<dbReference type="Proteomes" id="UP000630097">
    <property type="component" value="Unassembled WGS sequence"/>
</dbReference>
<evidence type="ECO:0000256" key="4">
    <source>
        <dbReference type="RuleBase" id="RU003719"/>
    </source>
</evidence>
<dbReference type="SUPFAM" id="SSF52283">
    <property type="entry name" value="Formate/glycerate dehydrogenase catalytic domain-like"/>
    <property type="match status" value="1"/>
</dbReference>
<reference evidence="7 8" key="1">
    <citation type="submission" date="2021-01" db="EMBL/GenBank/DDBJ databases">
        <title>Whole genome shotgun sequence of Planotetraspora kaengkrachanensis NBRC 104272.</title>
        <authorList>
            <person name="Komaki H."/>
            <person name="Tamura T."/>
        </authorList>
    </citation>
    <scope>NUCLEOTIDE SEQUENCE [LARGE SCALE GENOMIC DNA]</scope>
    <source>
        <strain evidence="7 8">NBRC 104272</strain>
    </source>
</reference>
<dbReference type="SUPFAM" id="SSF51735">
    <property type="entry name" value="NAD(P)-binding Rossmann-fold domains"/>
    <property type="match status" value="1"/>
</dbReference>
<dbReference type="AlphaFoldDB" id="A0A8J3VBF3"/>
<evidence type="ECO:0000313" key="7">
    <source>
        <dbReference type="EMBL" id="GIG83936.1"/>
    </source>
</evidence>
<dbReference type="Gene3D" id="3.40.50.720">
    <property type="entry name" value="NAD(P)-binding Rossmann-like Domain"/>
    <property type="match status" value="2"/>
</dbReference>
<dbReference type="PANTHER" id="PTHR10996:SF178">
    <property type="entry name" value="2-HYDROXYACID DEHYDROGENASE YGL185C-RELATED"/>
    <property type="match status" value="1"/>
</dbReference>
<evidence type="ECO:0000256" key="2">
    <source>
        <dbReference type="ARBA" id="ARBA00023002"/>
    </source>
</evidence>
<gene>
    <name evidence="7" type="ORF">Pka01_70630</name>
</gene>
<dbReference type="PROSITE" id="PS00670">
    <property type="entry name" value="D_2_HYDROXYACID_DH_2"/>
    <property type="match status" value="1"/>
</dbReference>
<dbReference type="InterPro" id="IPR006140">
    <property type="entry name" value="D-isomer_DH_NAD-bd"/>
</dbReference>
<dbReference type="EMBL" id="BONV01000045">
    <property type="protein sequence ID" value="GIG83936.1"/>
    <property type="molecule type" value="Genomic_DNA"/>
</dbReference>
<dbReference type="GO" id="GO:0051287">
    <property type="term" value="F:NAD binding"/>
    <property type="evidence" value="ECO:0007669"/>
    <property type="project" value="InterPro"/>
</dbReference>
<dbReference type="CDD" id="cd12167">
    <property type="entry name" value="2-Hacid_dh_8"/>
    <property type="match status" value="1"/>
</dbReference>
<keyword evidence="2 4" id="KW-0560">Oxidoreductase</keyword>
<evidence type="ECO:0000256" key="1">
    <source>
        <dbReference type="ARBA" id="ARBA00005854"/>
    </source>
</evidence>
<dbReference type="GO" id="GO:0030267">
    <property type="term" value="F:glyoxylate reductase (NADPH) activity"/>
    <property type="evidence" value="ECO:0007669"/>
    <property type="project" value="TreeGrafter"/>
</dbReference>
<feature type="domain" description="D-isomer specific 2-hydroxyacid dehydrogenase NAD-binding" evidence="6">
    <location>
        <begin position="129"/>
        <end position="306"/>
    </location>
</feature>
<dbReference type="PANTHER" id="PTHR10996">
    <property type="entry name" value="2-HYDROXYACID DEHYDROGENASE-RELATED"/>
    <property type="match status" value="1"/>
</dbReference>
<dbReference type="Pfam" id="PF00389">
    <property type="entry name" value="2-Hacid_dh"/>
    <property type="match status" value="1"/>
</dbReference>
<comment type="similarity">
    <text evidence="1 4">Belongs to the D-isomer specific 2-hydroxyacid dehydrogenase family.</text>
</comment>
<dbReference type="GO" id="GO:0016618">
    <property type="term" value="F:hydroxypyruvate reductase [NAD(P)H] activity"/>
    <property type="evidence" value="ECO:0007669"/>
    <property type="project" value="TreeGrafter"/>
</dbReference>
<name>A0A8J3VBF3_9ACTN</name>
<evidence type="ECO:0000256" key="3">
    <source>
        <dbReference type="ARBA" id="ARBA00023027"/>
    </source>
</evidence>
<evidence type="ECO:0000259" key="6">
    <source>
        <dbReference type="Pfam" id="PF02826"/>
    </source>
</evidence>
<dbReference type="InterPro" id="IPR006139">
    <property type="entry name" value="D-isomer_2_OHA_DH_cat_dom"/>
</dbReference>
<accession>A0A8J3VBF3</accession>
<evidence type="ECO:0000259" key="5">
    <source>
        <dbReference type="Pfam" id="PF00389"/>
    </source>
</evidence>
<dbReference type="InterPro" id="IPR050223">
    <property type="entry name" value="D-isomer_2-hydroxyacid_DH"/>
</dbReference>
<dbReference type="RefSeq" id="WP_203887231.1">
    <property type="nucleotide sequence ID" value="NZ_BAABHH010000030.1"/>
</dbReference>
<sequence>MSAPVGGSADRAVPGAVVLAMPAGLPSRLFRGECAERLRALVGPDWGPPVTGFHSAEALERLARARVLLTGWGSPVIDAGVLDHAPHLRAVVHAAGTVKGHVCPAVFQRGVLVSSAADANAVPVAEYTVAMILLANKAVPAMAREYRARRGAIDLLGEYPDVGNHGKTVGLVGASKIGRRVAELLRPFDLEVLVSDPYLDEAGAAVLGVRKTGLDDLFASCDVVSLHAPAIEETRGMVDAARLAAMRTGATLINTARGSLVDHDALIAELRRGRISAVLDVTEPEITPPDSPLWDLQNVVLTPHVAGSLGNELARLGEQALDEVFRVIDGRPLRHPVDLAALPVSA</sequence>
<keyword evidence="3" id="KW-0520">NAD</keyword>
<feature type="domain" description="D-isomer specific 2-hydroxyacid dehydrogenase catalytic" evidence="5">
    <location>
        <begin position="56"/>
        <end position="337"/>
    </location>
</feature>
<proteinExistence type="inferred from homology"/>
<evidence type="ECO:0000313" key="8">
    <source>
        <dbReference type="Proteomes" id="UP000630097"/>
    </source>
</evidence>
<keyword evidence="8" id="KW-1185">Reference proteome</keyword>
<protein>
    <submittedName>
        <fullName evidence="7">2-hydroxyacid dehydrogenase</fullName>
    </submittedName>
</protein>
<dbReference type="Pfam" id="PF02826">
    <property type="entry name" value="2-Hacid_dh_C"/>
    <property type="match status" value="1"/>
</dbReference>